<reference evidence="4 5" key="1">
    <citation type="submission" date="2024-08" db="EMBL/GenBank/DDBJ databases">
        <authorList>
            <person name="Cucini C."/>
            <person name="Frati F."/>
        </authorList>
    </citation>
    <scope>NUCLEOTIDE SEQUENCE [LARGE SCALE GENOMIC DNA]</scope>
</reference>
<dbReference type="PANTHER" id="PTHR15021">
    <property type="entry name" value="DISCONNECTED-RELATED"/>
    <property type="match status" value="1"/>
</dbReference>
<evidence type="ECO:0000313" key="5">
    <source>
        <dbReference type="Proteomes" id="UP001642540"/>
    </source>
</evidence>
<keyword evidence="1" id="KW-0863">Zinc-finger</keyword>
<feature type="region of interest" description="Disordered" evidence="2">
    <location>
        <begin position="63"/>
        <end position="99"/>
    </location>
</feature>
<dbReference type="InterPro" id="IPR013087">
    <property type="entry name" value="Znf_C2H2_type"/>
</dbReference>
<dbReference type="SMART" id="SM00355">
    <property type="entry name" value="ZnF_C2H2"/>
    <property type="match status" value="2"/>
</dbReference>
<feature type="compositionally biased region" description="Low complexity" evidence="2">
    <location>
        <begin position="246"/>
        <end position="263"/>
    </location>
</feature>
<gene>
    <name evidence="4" type="ORF">ODALV1_LOCUS20546</name>
</gene>
<feature type="compositionally biased region" description="Acidic residues" evidence="2">
    <location>
        <begin position="413"/>
        <end position="426"/>
    </location>
</feature>
<dbReference type="Gene3D" id="3.30.160.60">
    <property type="entry name" value="Classic Zinc Finger"/>
    <property type="match status" value="1"/>
</dbReference>
<feature type="region of interest" description="Disordered" evidence="2">
    <location>
        <begin position="292"/>
        <end position="327"/>
    </location>
</feature>
<dbReference type="InterPro" id="IPR040436">
    <property type="entry name" value="Disconnected-like"/>
</dbReference>
<name>A0ABP1RD15_9HEXA</name>
<dbReference type="PANTHER" id="PTHR15021:SF0">
    <property type="entry name" value="DISCO-RELATED, ISOFORM A-RELATED"/>
    <property type="match status" value="1"/>
</dbReference>
<feature type="compositionally biased region" description="Polar residues" evidence="2">
    <location>
        <begin position="388"/>
        <end position="404"/>
    </location>
</feature>
<evidence type="ECO:0000256" key="1">
    <source>
        <dbReference type="PROSITE-ProRule" id="PRU00042"/>
    </source>
</evidence>
<keyword evidence="1" id="KW-0479">Metal-binding</keyword>
<feature type="domain" description="C2H2-type" evidence="3">
    <location>
        <begin position="118"/>
        <end position="146"/>
    </location>
</feature>
<dbReference type="Proteomes" id="UP001642540">
    <property type="component" value="Unassembled WGS sequence"/>
</dbReference>
<organism evidence="4 5">
    <name type="scientific">Orchesella dallaii</name>
    <dbReference type="NCBI Taxonomy" id="48710"/>
    <lineage>
        <taxon>Eukaryota</taxon>
        <taxon>Metazoa</taxon>
        <taxon>Ecdysozoa</taxon>
        <taxon>Arthropoda</taxon>
        <taxon>Hexapoda</taxon>
        <taxon>Collembola</taxon>
        <taxon>Entomobryomorpha</taxon>
        <taxon>Entomobryoidea</taxon>
        <taxon>Orchesellidae</taxon>
        <taxon>Orchesellinae</taxon>
        <taxon>Orchesella</taxon>
    </lineage>
</organism>
<sequence>MLRESRMRYSNSGINLSLLHHHAAAAAAVSSLLKSAQAHAHAQAQAQTASPEVVIDLSTKGHNSRANIQHQRRPDSPPSPPKLISAPVRREPAPVLSSTSPPVLPTTLVNPITGKRRVQCAVCLKTFCDKGALKIHFSAVHLREMHKCTVNGCTMMFSSRRSRNRHSANPNPKLHSPYSRRKISPNDGRMSSSGVFLNGIFNGSDNEEEMQNKSGYEEHVHDNQQRKIKPSINSISNQLQKRVIPSSMESPSNSSTRSSSLYSPTITPPPPLSYVMNYSPLLFNASKWNKLPSPPVSSCSSNSISPPPGSPKNHLRGSPDENNEEDEELLNLVKQNNLGNMQHNIQAGGARKRKLHAPVKVTYSSGSEEEDTRENNKVGRIENDHMQENGTDLTNRYRSESPLNFTKKRVNDVDDEDEEEEDDEECSQNLVMKNPPPGLFRSVLWSSKSFAQNNNNDDEEINHQDES</sequence>
<evidence type="ECO:0000256" key="2">
    <source>
        <dbReference type="SAM" id="MobiDB-lite"/>
    </source>
</evidence>
<feature type="region of interest" description="Disordered" evidence="2">
    <location>
        <begin position="160"/>
        <end position="264"/>
    </location>
</feature>
<comment type="caution">
    <text evidence="4">The sequence shown here is derived from an EMBL/GenBank/DDBJ whole genome shotgun (WGS) entry which is preliminary data.</text>
</comment>
<dbReference type="PROSITE" id="PS00028">
    <property type="entry name" value="ZINC_FINGER_C2H2_1"/>
    <property type="match status" value="1"/>
</dbReference>
<feature type="region of interest" description="Disordered" evidence="2">
    <location>
        <begin position="361"/>
        <end position="439"/>
    </location>
</feature>
<feature type="compositionally biased region" description="Basic and acidic residues" evidence="2">
    <location>
        <begin position="215"/>
        <end position="225"/>
    </location>
</feature>
<proteinExistence type="predicted"/>
<evidence type="ECO:0000259" key="3">
    <source>
        <dbReference type="PROSITE" id="PS50157"/>
    </source>
</evidence>
<keyword evidence="1" id="KW-0862">Zinc</keyword>
<feature type="compositionally biased region" description="Basic and acidic residues" evidence="2">
    <location>
        <begin position="373"/>
        <end position="387"/>
    </location>
</feature>
<feature type="compositionally biased region" description="Polar residues" evidence="2">
    <location>
        <begin position="231"/>
        <end position="240"/>
    </location>
</feature>
<accession>A0ABP1RD15</accession>
<dbReference type="EMBL" id="CAXLJM020000068">
    <property type="protein sequence ID" value="CAL8124282.1"/>
    <property type="molecule type" value="Genomic_DNA"/>
</dbReference>
<keyword evidence="5" id="KW-1185">Reference proteome</keyword>
<evidence type="ECO:0000313" key="4">
    <source>
        <dbReference type="EMBL" id="CAL8124282.1"/>
    </source>
</evidence>
<protein>
    <recommendedName>
        <fullName evidence="3">C2H2-type domain-containing protein</fullName>
    </recommendedName>
</protein>
<dbReference type="PROSITE" id="PS50157">
    <property type="entry name" value="ZINC_FINGER_C2H2_2"/>
    <property type="match status" value="1"/>
</dbReference>